<protein>
    <submittedName>
        <fullName evidence="2">Uncharacterized protein</fullName>
    </submittedName>
</protein>
<dbReference type="RefSeq" id="WP_132125170.1">
    <property type="nucleotide sequence ID" value="NZ_SLWS01000015.1"/>
</dbReference>
<dbReference type="EMBL" id="SLWS01000015">
    <property type="protein sequence ID" value="TCO48806.1"/>
    <property type="molecule type" value="Genomic_DNA"/>
</dbReference>
<comment type="caution">
    <text evidence="2">The sequence shown here is derived from an EMBL/GenBank/DDBJ whole genome shotgun (WGS) entry which is preliminary data.</text>
</comment>
<proteinExistence type="predicted"/>
<reference evidence="2 3" key="1">
    <citation type="submission" date="2019-03" db="EMBL/GenBank/DDBJ databases">
        <title>Genomic Encyclopedia of Type Strains, Phase IV (KMG-IV): sequencing the most valuable type-strain genomes for metagenomic binning, comparative biology and taxonomic classification.</title>
        <authorList>
            <person name="Goeker M."/>
        </authorList>
    </citation>
    <scope>NUCLEOTIDE SEQUENCE [LARGE SCALE GENOMIC DNA]</scope>
    <source>
        <strain evidence="2 3">DSM 45934</strain>
    </source>
</reference>
<name>A0A4R2IWN7_9PSEU</name>
<gene>
    <name evidence="2" type="ORF">EV192_11527</name>
</gene>
<dbReference type="OrthoDB" id="3335076at2"/>
<evidence type="ECO:0000313" key="2">
    <source>
        <dbReference type="EMBL" id="TCO48806.1"/>
    </source>
</evidence>
<keyword evidence="1" id="KW-0472">Membrane</keyword>
<dbReference type="AlphaFoldDB" id="A0A4R2IWN7"/>
<sequence length="316" mass="34090">MSAEDLLKTLLTDHLPDPPAALAAPTPRRRRTRPVVPIASAAVAVIAVGAVIAIGTTRNGGVGVATAPNTPSSIAPVAGKFWSWGEGQIDRDGTVTVDFRHGTCDGPWHLRVIERDQVVILGLEDIGTQDPHQGCALVSVLGQATARLTESQRGKPVFDAADGKPHQLFDVSKVLKPGYLPVPDKPFFQGVWDVNSPQPGAWVRMYNTELDGGYALNIVQGTMPYRDGERVRDVSVRGGPGTVYLSSIPPKIDPQTGQPYTDPRTGKPYEPMRTISVVWQEGEWWFTVSIRPADGTPNDQEALISEALKVAEGLHK</sequence>
<keyword evidence="1" id="KW-0812">Transmembrane</keyword>
<evidence type="ECO:0000313" key="3">
    <source>
        <dbReference type="Proteomes" id="UP000295680"/>
    </source>
</evidence>
<feature type="transmembrane region" description="Helical" evidence="1">
    <location>
        <begin position="35"/>
        <end position="55"/>
    </location>
</feature>
<keyword evidence="1" id="KW-1133">Transmembrane helix</keyword>
<keyword evidence="3" id="KW-1185">Reference proteome</keyword>
<evidence type="ECO:0000256" key="1">
    <source>
        <dbReference type="SAM" id="Phobius"/>
    </source>
</evidence>
<dbReference type="Proteomes" id="UP000295680">
    <property type="component" value="Unassembled WGS sequence"/>
</dbReference>
<accession>A0A4R2IWN7</accession>
<organism evidence="2 3">
    <name type="scientific">Actinocrispum wychmicini</name>
    <dbReference type="NCBI Taxonomy" id="1213861"/>
    <lineage>
        <taxon>Bacteria</taxon>
        <taxon>Bacillati</taxon>
        <taxon>Actinomycetota</taxon>
        <taxon>Actinomycetes</taxon>
        <taxon>Pseudonocardiales</taxon>
        <taxon>Pseudonocardiaceae</taxon>
        <taxon>Actinocrispum</taxon>
    </lineage>
</organism>